<keyword evidence="3" id="KW-1185">Reference proteome</keyword>
<dbReference type="SUPFAM" id="SSF52540">
    <property type="entry name" value="P-loop containing nucleoside triphosphate hydrolases"/>
    <property type="match status" value="1"/>
</dbReference>
<proteinExistence type="predicted"/>
<dbReference type="InterPro" id="IPR027417">
    <property type="entry name" value="P-loop_NTPase"/>
</dbReference>
<reference evidence="2 3" key="1">
    <citation type="submission" date="2020-02" db="EMBL/GenBank/DDBJ databases">
        <title>Full genome sequence of Nocardioides sp. R-3366.</title>
        <authorList>
            <person name="Im W.-T."/>
        </authorList>
    </citation>
    <scope>NUCLEOTIDE SEQUENCE [LARGE SCALE GENOMIC DNA]</scope>
    <source>
        <strain evidence="2 3">R-3366</strain>
    </source>
</reference>
<dbReference type="AlphaFoldDB" id="A0A6G6WHU6"/>
<dbReference type="GO" id="GO:0008146">
    <property type="term" value="F:sulfotransferase activity"/>
    <property type="evidence" value="ECO:0007669"/>
    <property type="project" value="InterPro"/>
</dbReference>
<protein>
    <submittedName>
        <fullName evidence="2">Sulfotransferase family protein</fullName>
    </submittedName>
</protein>
<sequence>MIVSHPARVLFVHVQKTGGSSVQSVLLERLPGAEKLAGLPGAKHAHLTDALAHDPGLATYWTFGFVRNPWARLWSWWSMISRREDQRAGGNAWADRRIANNAFWRGTLELETFERFVLEGPDRFARLRTPQRDYLRAGEREADFTGRTESFGADFRTACEHLGIEAPPEEPRRNADPGAAQRPPYREQYTPAMRDRVAELFAADLDAYGYDF</sequence>
<dbReference type="Gene3D" id="3.40.50.300">
    <property type="entry name" value="P-loop containing nucleotide triphosphate hydrolases"/>
    <property type="match status" value="1"/>
</dbReference>
<accession>A0A6G6WHU6</accession>
<feature type="compositionally biased region" description="Basic and acidic residues" evidence="1">
    <location>
        <begin position="164"/>
        <end position="175"/>
    </location>
</feature>
<dbReference type="GO" id="GO:0016020">
    <property type="term" value="C:membrane"/>
    <property type="evidence" value="ECO:0007669"/>
    <property type="project" value="InterPro"/>
</dbReference>
<evidence type="ECO:0000313" key="2">
    <source>
        <dbReference type="EMBL" id="QIG44814.1"/>
    </source>
</evidence>
<dbReference type="InterPro" id="IPR005331">
    <property type="entry name" value="Sulfotransferase"/>
</dbReference>
<keyword evidence="2" id="KW-0808">Transferase</keyword>
<feature type="region of interest" description="Disordered" evidence="1">
    <location>
        <begin position="164"/>
        <end position="188"/>
    </location>
</feature>
<name>A0A6G6WHU6_9ACTN</name>
<organism evidence="2 3">
    <name type="scientific">Nocardioides anomalus</name>
    <dbReference type="NCBI Taxonomy" id="2712223"/>
    <lineage>
        <taxon>Bacteria</taxon>
        <taxon>Bacillati</taxon>
        <taxon>Actinomycetota</taxon>
        <taxon>Actinomycetes</taxon>
        <taxon>Propionibacteriales</taxon>
        <taxon>Nocardioidaceae</taxon>
        <taxon>Nocardioides</taxon>
    </lineage>
</organism>
<dbReference type="RefSeq" id="WP_165236731.1">
    <property type="nucleotide sequence ID" value="NZ_CP049257.1"/>
</dbReference>
<evidence type="ECO:0000313" key="3">
    <source>
        <dbReference type="Proteomes" id="UP000502996"/>
    </source>
</evidence>
<evidence type="ECO:0000256" key="1">
    <source>
        <dbReference type="SAM" id="MobiDB-lite"/>
    </source>
</evidence>
<dbReference type="KEGG" id="nano:G5V58_20350"/>
<dbReference type="Proteomes" id="UP000502996">
    <property type="component" value="Chromosome"/>
</dbReference>
<gene>
    <name evidence="2" type="ORF">G5V58_20350</name>
</gene>
<dbReference type="Pfam" id="PF03567">
    <property type="entry name" value="Sulfotransfer_2"/>
    <property type="match status" value="1"/>
</dbReference>
<dbReference type="EMBL" id="CP049257">
    <property type="protein sequence ID" value="QIG44814.1"/>
    <property type="molecule type" value="Genomic_DNA"/>
</dbReference>